<dbReference type="GO" id="GO:0005829">
    <property type="term" value="C:cytosol"/>
    <property type="evidence" value="ECO:0007669"/>
    <property type="project" value="TreeGrafter"/>
</dbReference>
<dbReference type="Proteomes" id="UP000095023">
    <property type="component" value="Unassembled WGS sequence"/>
</dbReference>
<dbReference type="GO" id="GO:0051083">
    <property type="term" value="P:'de novo' cotranslational protein folding"/>
    <property type="evidence" value="ECO:0007669"/>
    <property type="project" value="TreeGrafter"/>
</dbReference>
<organism evidence="4 5">
    <name type="scientific">Tortispora caseinolytica NRRL Y-17796</name>
    <dbReference type="NCBI Taxonomy" id="767744"/>
    <lineage>
        <taxon>Eukaryota</taxon>
        <taxon>Fungi</taxon>
        <taxon>Dikarya</taxon>
        <taxon>Ascomycota</taxon>
        <taxon>Saccharomycotina</taxon>
        <taxon>Trigonopsidomycetes</taxon>
        <taxon>Trigonopsidales</taxon>
        <taxon>Trigonopsidaceae</taxon>
        <taxon>Tortispora</taxon>
    </lineage>
</organism>
<dbReference type="OrthoDB" id="10258062at2759"/>
<evidence type="ECO:0000313" key="4">
    <source>
        <dbReference type="EMBL" id="ODV91666.1"/>
    </source>
</evidence>
<comment type="similarity">
    <text evidence="1">Belongs to the TEL2 family.</text>
</comment>
<proteinExistence type="inferred from homology"/>
<dbReference type="Pfam" id="PF10193">
    <property type="entry name" value="Telomere_reg-2"/>
    <property type="match status" value="1"/>
</dbReference>
<dbReference type="GO" id="GO:0051879">
    <property type="term" value="F:Hsp90 protein binding"/>
    <property type="evidence" value="ECO:0007669"/>
    <property type="project" value="TreeGrafter"/>
</dbReference>
<dbReference type="InterPro" id="IPR019337">
    <property type="entry name" value="Telomere_length_regulation_dom"/>
</dbReference>
<dbReference type="Gene3D" id="1.25.40.720">
    <property type="entry name" value="Telomere length regulation protein 2, C-terminal domain"/>
    <property type="match status" value="2"/>
</dbReference>
<dbReference type="InterPro" id="IPR051970">
    <property type="entry name" value="TEL2_Regulation"/>
</dbReference>
<evidence type="ECO:0000313" key="5">
    <source>
        <dbReference type="Proteomes" id="UP000095023"/>
    </source>
</evidence>
<evidence type="ECO:0000256" key="2">
    <source>
        <dbReference type="SAM" id="MobiDB-lite"/>
    </source>
</evidence>
<feature type="domain" description="Telomere length regulation protein conserved" evidence="3">
    <location>
        <begin position="487"/>
        <end position="597"/>
    </location>
</feature>
<feature type="region of interest" description="Disordered" evidence="2">
    <location>
        <begin position="460"/>
        <end position="483"/>
    </location>
</feature>
<evidence type="ECO:0000259" key="3">
    <source>
        <dbReference type="Pfam" id="PF10193"/>
    </source>
</evidence>
<dbReference type="InterPro" id="IPR038528">
    <property type="entry name" value="TEL2_C_sf"/>
</dbReference>
<sequence length="851" mass="94213">MSRVDHSISILKSAPPLDQLINCLASLNTLDNLNDLTPAVSQLYLTLTTVSIPQIYSSLPRQSLIDDLFHTLPGLNALLLSIRATSQIDPLARIYLSIITKSLTAETLSSIYAATHSSPSWNQCVSLLFGGKLLNDTTRLLANEETKTILSSPDLYTAHLFHMLRQSDLPAQAAAPLCARLSSISAKSLILTSFESADSFKYLTSLIEFQQEHIQQRLLDRFLAVLHDYAVDVSLIPAFASLLASMNLQRFVPAVIRHIFTDPLPCFTCRVYCASLPDDSISRLFAETTDLLSRRSTVTRTPMAVQECLLRLILLSAARSNALKLSEFVCSSTFTQLTSNYLSAQTPRVRAIGMTAAELLTKKANPASHINFEASNTINLLDREQLEDLLSIDDRKILSVEECINQVSAFTATKTVYSSKSSSIELQTDIPVESSLALSQNQNQNISLLHESDDEFPAFDLLHSNEDPEDSDDDPTISKSKSSVSPPIYLKTLIEYFESDESSEKIEIGLKYGASLIANKRTNGTEILAHSTRLAHAIAILGNRYELDNFEELKLDCMIELTVSDPEHVAPELVRILFTGDFSLQQRISILSALALASRRLAELPDVNMLHGSNVILKQLPSSVLSRFDSHSNQLKAVTSDLQNLALKETAQNIKDELIGGGEVKWISSKLNKRPDKAPRTTISSTRFSKIAGPVFFSPLTRAWFHSRTKVIISQSTTPLLIHYMRTLMLIIHASYPSSTDIADMTSELLTFVQSYLDAISIALNKGDEGDISELTEVSITAIMIIMEVNDGSQLAYNFGSELSWVLKWLENNTRNIPDDNVKGLCAGLAHKLDAFIETNKVVMVGRYLDY</sequence>
<name>A0A1E4TIU4_9ASCO</name>
<dbReference type="EMBL" id="KV453841">
    <property type="protein sequence ID" value="ODV91666.1"/>
    <property type="molecule type" value="Genomic_DNA"/>
</dbReference>
<protein>
    <recommendedName>
        <fullName evidence="3">Telomere length regulation protein conserved domain-containing protein</fullName>
    </recommendedName>
</protein>
<evidence type="ECO:0000256" key="1">
    <source>
        <dbReference type="ARBA" id="ARBA00006133"/>
    </source>
</evidence>
<dbReference type="PANTHER" id="PTHR15830:SF10">
    <property type="entry name" value="TELOMERE LENGTH REGULATION PROTEIN TEL2 HOMOLOG"/>
    <property type="match status" value="1"/>
</dbReference>
<gene>
    <name evidence="4" type="ORF">CANCADRAFT_74266</name>
</gene>
<dbReference type="AlphaFoldDB" id="A0A1E4TIU4"/>
<keyword evidence="5" id="KW-1185">Reference proteome</keyword>
<dbReference type="GO" id="GO:0042162">
    <property type="term" value="F:telomeric DNA binding"/>
    <property type="evidence" value="ECO:0007669"/>
    <property type="project" value="TreeGrafter"/>
</dbReference>
<accession>A0A1E4TIU4</accession>
<dbReference type="PANTHER" id="PTHR15830">
    <property type="entry name" value="TELOMERE LENGTH REGULATION PROTEIN TEL2 FAMILY MEMBER"/>
    <property type="match status" value="1"/>
</dbReference>
<reference evidence="5" key="1">
    <citation type="submission" date="2016-02" db="EMBL/GenBank/DDBJ databases">
        <title>Comparative genomics of biotechnologically important yeasts.</title>
        <authorList>
            <consortium name="DOE Joint Genome Institute"/>
            <person name="Riley R."/>
            <person name="Haridas S."/>
            <person name="Wolfe K.H."/>
            <person name="Lopes M.R."/>
            <person name="Hittinger C.T."/>
            <person name="Goker M."/>
            <person name="Salamov A."/>
            <person name="Wisecaver J."/>
            <person name="Long T.M."/>
            <person name="Aerts A.L."/>
            <person name="Barry K."/>
            <person name="Choi C."/>
            <person name="Clum A."/>
            <person name="Coughlan A.Y."/>
            <person name="Deshpande S."/>
            <person name="Douglass A.P."/>
            <person name="Hanson S.J."/>
            <person name="Klenk H.-P."/>
            <person name="Labutti K."/>
            <person name="Lapidus A."/>
            <person name="Lindquist E."/>
            <person name="Lipzen A."/>
            <person name="Meier-Kolthoff J.P."/>
            <person name="Ohm R.A."/>
            <person name="Otillar R.P."/>
            <person name="Pangilinan J."/>
            <person name="Peng Y."/>
            <person name="Rokas A."/>
            <person name="Rosa C.A."/>
            <person name="Scheuner C."/>
            <person name="Sibirny A.A."/>
            <person name="Slot J.C."/>
            <person name="Stielow J.B."/>
            <person name="Sun H."/>
            <person name="Kurtzman C.P."/>
            <person name="Blackwell M."/>
            <person name="Jeffries T.W."/>
            <person name="Grigoriev I.V."/>
        </authorList>
    </citation>
    <scope>NUCLEOTIDE SEQUENCE [LARGE SCALE GENOMIC DNA]</scope>
    <source>
        <strain evidence="5">NRRL Y-17796</strain>
    </source>
</reference>